<evidence type="ECO:0000256" key="2">
    <source>
        <dbReference type="SAM" id="MobiDB-lite"/>
    </source>
</evidence>
<reference evidence="4 5" key="1">
    <citation type="journal article" date="2014" name="Genome Announc.">
        <title>Draft Genome Sequence of Lutibaculum baratangense Strain AMV1T, Isolated from a Mud Volcano in Andamans, India.</title>
        <authorList>
            <person name="Singh A."/>
            <person name="Sreenivas A."/>
            <person name="Sathyanarayana Reddy G."/>
            <person name="Pinnaka A.K."/>
            <person name="Shivaji S."/>
        </authorList>
    </citation>
    <scope>NUCLEOTIDE SEQUENCE [LARGE SCALE GENOMIC DNA]</scope>
    <source>
        <strain evidence="4 5">AMV1</strain>
    </source>
</reference>
<dbReference type="Proteomes" id="UP000017819">
    <property type="component" value="Unassembled WGS sequence"/>
</dbReference>
<dbReference type="InterPro" id="IPR001638">
    <property type="entry name" value="Solute-binding_3/MltF_N"/>
</dbReference>
<keyword evidence="5" id="KW-1185">Reference proteome</keyword>
<evidence type="ECO:0000256" key="1">
    <source>
        <dbReference type="ARBA" id="ARBA00022729"/>
    </source>
</evidence>
<dbReference type="eggNOG" id="COG0834">
    <property type="taxonomic scope" value="Bacteria"/>
</dbReference>
<gene>
    <name evidence="4" type="ORF">N177_3847</name>
</gene>
<evidence type="ECO:0000313" key="4">
    <source>
        <dbReference type="EMBL" id="ESR22710.1"/>
    </source>
</evidence>
<evidence type="ECO:0000259" key="3">
    <source>
        <dbReference type="Pfam" id="PF00497"/>
    </source>
</evidence>
<evidence type="ECO:0000313" key="5">
    <source>
        <dbReference type="Proteomes" id="UP000017819"/>
    </source>
</evidence>
<keyword evidence="1" id="KW-0732">Signal</keyword>
<proteinExistence type="predicted"/>
<organism evidence="4 5">
    <name type="scientific">Lutibaculum baratangense AMV1</name>
    <dbReference type="NCBI Taxonomy" id="631454"/>
    <lineage>
        <taxon>Bacteria</taxon>
        <taxon>Pseudomonadati</taxon>
        <taxon>Pseudomonadota</taxon>
        <taxon>Alphaproteobacteria</taxon>
        <taxon>Hyphomicrobiales</taxon>
        <taxon>Tepidamorphaceae</taxon>
        <taxon>Lutibaculum</taxon>
    </lineage>
</organism>
<dbReference type="EMBL" id="AWXZ01000040">
    <property type="protein sequence ID" value="ESR22710.1"/>
    <property type="molecule type" value="Genomic_DNA"/>
</dbReference>
<dbReference type="AlphaFoldDB" id="V4RHF8"/>
<dbReference type="SUPFAM" id="SSF53850">
    <property type="entry name" value="Periplasmic binding protein-like II"/>
    <property type="match status" value="1"/>
</dbReference>
<sequence length="163" mass="16637">MPLSACDEFPRDPDGTLQSARGGTIEVGLIEASPWVAIEDGVPQGLEVELAAAFAASLDAEVEWIRGTPEEVLEALEARRIHLVVGGLTQDSAWGDRVALTRPYLETALVAVAPGSGGPERVEGNTVAVSPGTVEAAAVRAAGGVPVAPDMAGSTASLEVKPS</sequence>
<comment type="caution">
    <text evidence="4">The sequence shown here is derived from an EMBL/GenBank/DDBJ whole genome shotgun (WGS) entry which is preliminary data.</text>
</comment>
<dbReference type="STRING" id="631454.N177_3847"/>
<feature type="region of interest" description="Disordered" evidence="2">
    <location>
        <begin position="1"/>
        <end position="20"/>
    </location>
</feature>
<feature type="domain" description="Solute-binding protein family 3/N-terminal" evidence="3">
    <location>
        <begin position="33"/>
        <end position="117"/>
    </location>
</feature>
<accession>V4RHF8</accession>
<protein>
    <recommendedName>
        <fullName evidence="3">Solute-binding protein family 3/N-terminal domain-containing protein</fullName>
    </recommendedName>
</protein>
<name>V4RHF8_9HYPH</name>
<dbReference type="Gene3D" id="3.40.190.10">
    <property type="entry name" value="Periplasmic binding protein-like II"/>
    <property type="match status" value="1"/>
</dbReference>
<dbReference type="PANTHER" id="PTHR35936">
    <property type="entry name" value="MEMBRANE-BOUND LYTIC MUREIN TRANSGLYCOSYLASE F"/>
    <property type="match status" value="1"/>
</dbReference>
<dbReference type="Pfam" id="PF00497">
    <property type="entry name" value="SBP_bac_3"/>
    <property type="match status" value="1"/>
</dbReference>